<evidence type="ECO:0000313" key="3">
    <source>
        <dbReference type="Proteomes" id="UP000274772"/>
    </source>
</evidence>
<proteinExistence type="predicted"/>
<dbReference type="GeneID" id="58050082"/>
<organism evidence="2 3">
    <name type="scientific">Staphylococcus caprae</name>
    <dbReference type="NCBI Taxonomy" id="29380"/>
    <lineage>
        <taxon>Bacteria</taxon>
        <taxon>Bacillati</taxon>
        <taxon>Bacillota</taxon>
        <taxon>Bacilli</taxon>
        <taxon>Bacillales</taxon>
        <taxon>Staphylococcaceae</taxon>
        <taxon>Staphylococcus</taxon>
    </lineage>
</organism>
<dbReference type="RefSeq" id="WP_070830063.1">
    <property type="nucleotide sequence ID" value="NZ_AP018585.1"/>
</dbReference>
<dbReference type="Pfam" id="PF00534">
    <property type="entry name" value="Glycos_transf_1"/>
    <property type="match status" value="1"/>
</dbReference>
<protein>
    <recommendedName>
        <fullName evidence="1">Glycosyl transferase family 1 domain-containing protein</fullName>
    </recommendedName>
</protein>
<accession>A0ABM7FTS7</accession>
<evidence type="ECO:0000259" key="1">
    <source>
        <dbReference type="Pfam" id="PF00534"/>
    </source>
</evidence>
<reference evidence="2 3" key="1">
    <citation type="submission" date="2018-05" db="EMBL/GenBank/DDBJ databases">
        <title>Complete genome sequencing of three human clinical isolates of Staphylococcus caprae reveals virulence factors similar to those of S. epidermidis and S. capitis.</title>
        <authorList>
            <person name="Watanabe S."/>
            <person name="Cui L."/>
        </authorList>
    </citation>
    <scope>NUCLEOTIDE SEQUENCE [LARGE SCALE GENOMIC DNA]</scope>
    <source>
        <strain evidence="2 3">JMUB590</strain>
    </source>
</reference>
<name>A0ABM7FTS7_9STAP</name>
<dbReference type="SUPFAM" id="SSF53756">
    <property type="entry name" value="UDP-Glycosyltransferase/glycogen phosphorylase"/>
    <property type="match status" value="1"/>
</dbReference>
<dbReference type="CDD" id="cd03811">
    <property type="entry name" value="GT4_GT28_WabH-like"/>
    <property type="match status" value="1"/>
</dbReference>
<dbReference type="PANTHER" id="PTHR12526">
    <property type="entry name" value="GLYCOSYLTRANSFERASE"/>
    <property type="match status" value="1"/>
</dbReference>
<gene>
    <name evidence="2" type="ORF">JMUB590_0306</name>
</gene>
<evidence type="ECO:0000313" key="2">
    <source>
        <dbReference type="EMBL" id="BBD91416.1"/>
    </source>
</evidence>
<dbReference type="InterPro" id="IPR001296">
    <property type="entry name" value="Glyco_trans_1"/>
</dbReference>
<keyword evidence="3" id="KW-1185">Reference proteome</keyword>
<sequence length="394" mass="45609">MKVLFVVNNFNFGGPQKSLLNLLYELEDSKIEVDLMILNQQDALVQYLPKYVHVKKVPSKFSLLMLNKSNLVSSALKNWKSPKLVMKVFLFVLRSKLNLQDNTKAKQKFWIKNKWKTQYNENHYDYAIGVSGGHSVYFIHDYISADKKIGWIRTDYRVLKRDHDIDQKYFSRISGMLAVSKMCADIFENIFNIKPYVFYNSLPIKLYENIPDENLEINKNFLNLATICRLDNGKGLDLLIDTAKILKKRNIKFKWYVVGNGKLKKWLNDAIKDNNLTNEVIPLGFKFNTGSIVKKVDILVHPSRFEGKSNTIDEALYYTTPVVATNFETVFEQIQDGKNGFIVEMEPIEIASKIELLNNDKNLLDSIKQNLSQSTDIQMHKGQEFLNIIKKVGN</sequence>
<feature type="domain" description="Glycosyl transferase family 1" evidence="1">
    <location>
        <begin position="215"/>
        <end position="370"/>
    </location>
</feature>
<dbReference type="Gene3D" id="3.40.50.2000">
    <property type="entry name" value="Glycogen Phosphorylase B"/>
    <property type="match status" value="2"/>
</dbReference>
<dbReference type="Proteomes" id="UP000274772">
    <property type="component" value="Chromosome"/>
</dbReference>
<dbReference type="EMBL" id="AP018586">
    <property type="protein sequence ID" value="BBD91416.1"/>
    <property type="molecule type" value="Genomic_DNA"/>
</dbReference>